<sequence length="250" mass="26960">MMLSKRLSTPLASAEVFFDASRATPQDVSWRGQRLLKQRSPRLLALPSGPPHASQALVAELDKRTEDEIMQALLDNDLNTTTFIDYLQQSALGSPARLLPWLQTLAALTSKVGLLLESTRFLCSDLQLARILLHMQLSAKSICGAKRAATFLVQHETGTLHRVGDRGEILKRHEGGVPEPISTGTSFAAHCARSRHPLLIGVPGSAERASLGFNVDSGTGSRPETSLCVPCLDHVGRVLAVIQVMAADGL</sequence>
<gene>
    <name evidence="1" type="ORF">Ctob_000369</name>
</gene>
<comment type="caution">
    <text evidence="1">The sequence shown here is derived from an EMBL/GenBank/DDBJ whole genome shotgun (WGS) entry which is preliminary data.</text>
</comment>
<evidence type="ECO:0000313" key="2">
    <source>
        <dbReference type="Proteomes" id="UP000037460"/>
    </source>
</evidence>
<accession>A0A0M0J4A9</accession>
<protein>
    <recommendedName>
        <fullName evidence="3">GAF domain-containing protein</fullName>
    </recommendedName>
</protein>
<dbReference type="AlphaFoldDB" id="A0A0M0J4A9"/>
<evidence type="ECO:0008006" key="3">
    <source>
        <dbReference type="Google" id="ProtNLM"/>
    </source>
</evidence>
<dbReference type="EMBL" id="JWZX01003364">
    <property type="protein sequence ID" value="KOO21424.1"/>
    <property type="molecule type" value="Genomic_DNA"/>
</dbReference>
<dbReference type="SUPFAM" id="SSF55781">
    <property type="entry name" value="GAF domain-like"/>
    <property type="match status" value="1"/>
</dbReference>
<keyword evidence="2" id="KW-1185">Reference proteome</keyword>
<reference evidence="2" key="1">
    <citation type="journal article" date="2015" name="PLoS Genet.">
        <title>Genome Sequence and Transcriptome Analyses of Chrysochromulina tobin: Metabolic Tools for Enhanced Algal Fitness in the Prominent Order Prymnesiales (Haptophyceae).</title>
        <authorList>
            <person name="Hovde B.T."/>
            <person name="Deodato C.R."/>
            <person name="Hunsperger H.M."/>
            <person name="Ryken S.A."/>
            <person name="Yost W."/>
            <person name="Jha R.K."/>
            <person name="Patterson J."/>
            <person name="Monnat R.J. Jr."/>
            <person name="Barlow S.B."/>
            <person name="Starkenburg S.R."/>
            <person name="Cattolico R.A."/>
        </authorList>
    </citation>
    <scope>NUCLEOTIDE SEQUENCE</scope>
    <source>
        <strain evidence="2">CCMP291</strain>
    </source>
</reference>
<dbReference type="OrthoDB" id="74705at2759"/>
<evidence type="ECO:0000313" key="1">
    <source>
        <dbReference type="EMBL" id="KOO21424.1"/>
    </source>
</evidence>
<name>A0A0M0J4A9_9EUKA</name>
<dbReference type="Proteomes" id="UP000037460">
    <property type="component" value="Unassembled WGS sequence"/>
</dbReference>
<dbReference type="InterPro" id="IPR029016">
    <property type="entry name" value="GAF-like_dom_sf"/>
</dbReference>
<proteinExistence type="predicted"/>
<organism evidence="1 2">
    <name type="scientific">Chrysochromulina tobinii</name>
    <dbReference type="NCBI Taxonomy" id="1460289"/>
    <lineage>
        <taxon>Eukaryota</taxon>
        <taxon>Haptista</taxon>
        <taxon>Haptophyta</taxon>
        <taxon>Prymnesiophyceae</taxon>
        <taxon>Prymnesiales</taxon>
        <taxon>Chrysochromulinaceae</taxon>
        <taxon>Chrysochromulina</taxon>
    </lineage>
</organism>
<dbReference type="Gene3D" id="3.30.450.40">
    <property type="match status" value="1"/>
</dbReference>